<accession>A0A447JCC5</accession>
<gene>
    <name evidence="1" type="ORF">NCTC7102_00940</name>
</gene>
<dbReference type="AlphaFoldDB" id="A0A447JCC5"/>
<dbReference type="InterPro" id="IPR021500">
    <property type="entry name" value="DUF3156"/>
</dbReference>
<dbReference type="Pfam" id="PF11354">
    <property type="entry name" value="DUF3156"/>
    <property type="match status" value="1"/>
</dbReference>
<sequence>MSSVPWFKNALMNMVLRDLSGWRCEKLTEHSAVLHLNAFTQVICHVQQKRLFMASIHSCEFRVKGTINYPLQGKIRVHQPGWLKRYPVIFTGSKSTAGLINYLNRFPNLQQALSELDYRRFTLVFTS</sequence>
<evidence type="ECO:0000313" key="2">
    <source>
        <dbReference type="Proteomes" id="UP000281393"/>
    </source>
</evidence>
<reference evidence="1 2" key="1">
    <citation type="submission" date="2018-12" db="EMBL/GenBank/DDBJ databases">
        <authorList>
            <consortium name="Pathogen Informatics"/>
        </authorList>
    </citation>
    <scope>NUCLEOTIDE SEQUENCE [LARGE SCALE GENOMIC DNA]</scope>
    <source>
        <strain evidence="1 2">NCTC7102</strain>
    </source>
</reference>
<dbReference type="Proteomes" id="UP000281393">
    <property type="component" value="Chromosome"/>
</dbReference>
<dbReference type="EMBL" id="LR133909">
    <property type="protein sequence ID" value="VDY38174.1"/>
    <property type="molecule type" value="Genomic_DNA"/>
</dbReference>
<protein>
    <submittedName>
        <fullName evidence="1">Cytoplasmic protein</fullName>
    </submittedName>
</protein>
<organism evidence="1 2">
    <name type="scientific">Salmonella enterica subsp. enterica serovar Daytona</name>
    <dbReference type="NCBI Taxonomy" id="1962639"/>
    <lineage>
        <taxon>Bacteria</taxon>
        <taxon>Pseudomonadati</taxon>
        <taxon>Pseudomonadota</taxon>
        <taxon>Gammaproteobacteria</taxon>
        <taxon>Enterobacterales</taxon>
        <taxon>Enterobacteriaceae</taxon>
        <taxon>Salmonella</taxon>
    </lineage>
</organism>
<evidence type="ECO:0000313" key="1">
    <source>
        <dbReference type="EMBL" id="VDY38174.1"/>
    </source>
</evidence>
<name>A0A447JCC5_SALET</name>
<proteinExistence type="predicted"/>